<proteinExistence type="predicted"/>
<dbReference type="VEuPathDB" id="VectorBase:GPPI038775"/>
<reference evidence="2" key="1">
    <citation type="submission" date="2015-01" db="EMBL/GenBank/DDBJ databases">
        <authorList>
            <person name="Aksoy S."/>
            <person name="Warren W."/>
            <person name="Wilson R.K."/>
        </authorList>
    </citation>
    <scope>NUCLEOTIDE SEQUENCE [LARGE SCALE GENOMIC DNA]</scope>
    <source>
        <strain evidence="2">IAEA</strain>
    </source>
</reference>
<keyword evidence="2" id="KW-1185">Reference proteome</keyword>
<dbReference type="EnsemblMetazoa" id="GPPI038775-RA">
    <property type="protein sequence ID" value="GPPI038775-PA"/>
    <property type="gene ID" value="GPPI038775"/>
</dbReference>
<protein>
    <submittedName>
        <fullName evidence="1">Uncharacterized protein</fullName>
    </submittedName>
</protein>
<reference evidence="1" key="2">
    <citation type="submission" date="2020-05" db="UniProtKB">
        <authorList>
            <consortium name="EnsemblMetazoa"/>
        </authorList>
    </citation>
    <scope>IDENTIFICATION</scope>
    <source>
        <strain evidence="1">IAEA</strain>
    </source>
</reference>
<name>A0A1B0BS02_9MUSC</name>
<accession>A0A1B0BS02</accession>
<dbReference type="Proteomes" id="UP000092460">
    <property type="component" value="Unassembled WGS sequence"/>
</dbReference>
<organism evidence="1 2">
    <name type="scientific">Glossina palpalis gambiensis</name>
    <dbReference type="NCBI Taxonomy" id="67801"/>
    <lineage>
        <taxon>Eukaryota</taxon>
        <taxon>Metazoa</taxon>
        <taxon>Ecdysozoa</taxon>
        <taxon>Arthropoda</taxon>
        <taxon>Hexapoda</taxon>
        <taxon>Insecta</taxon>
        <taxon>Pterygota</taxon>
        <taxon>Neoptera</taxon>
        <taxon>Endopterygota</taxon>
        <taxon>Diptera</taxon>
        <taxon>Brachycera</taxon>
        <taxon>Muscomorpha</taxon>
        <taxon>Hippoboscoidea</taxon>
        <taxon>Glossinidae</taxon>
        <taxon>Glossina</taxon>
    </lineage>
</organism>
<dbReference type="AlphaFoldDB" id="A0A1B0BS02"/>
<dbReference type="EMBL" id="JXJN01019440">
    <property type="status" value="NOT_ANNOTATED_CDS"/>
    <property type="molecule type" value="Genomic_DNA"/>
</dbReference>
<evidence type="ECO:0000313" key="1">
    <source>
        <dbReference type="EnsemblMetazoa" id="GPPI038775-PA"/>
    </source>
</evidence>
<evidence type="ECO:0000313" key="2">
    <source>
        <dbReference type="Proteomes" id="UP000092460"/>
    </source>
</evidence>
<sequence length="87" mass="9769">MGLKDEAQRTLLTPLNKRKQLLICLVLKQWRNCSSYGGYRSDYDSNSTATTLYTSNFTGNGGREQDTCGCGLTMKLSVDIIFSMQLF</sequence>